<evidence type="ECO:0000259" key="6">
    <source>
        <dbReference type="PROSITE" id="PS51194"/>
    </source>
</evidence>
<dbReference type="eggNOG" id="COG1643">
    <property type="taxonomic scope" value="Bacteria"/>
</dbReference>
<evidence type="ECO:0000313" key="7">
    <source>
        <dbReference type="EMBL" id="EHR40104.1"/>
    </source>
</evidence>
<keyword evidence="8" id="KW-1185">Reference proteome</keyword>
<feature type="domain" description="Helicase ATP-binding" evidence="5">
    <location>
        <begin position="12"/>
        <end position="175"/>
    </location>
</feature>
<dbReference type="CDD" id="cd17990">
    <property type="entry name" value="DEXHc_HrpB"/>
    <property type="match status" value="1"/>
</dbReference>
<dbReference type="PATRIC" id="fig|1129374.4.peg.2593"/>
<evidence type="ECO:0000256" key="1">
    <source>
        <dbReference type="ARBA" id="ARBA00022741"/>
    </source>
</evidence>
<dbReference type="SMART" id="SM00487">
    <property type="entry name" value="DEXDc"/>
    <property type="match status" value="1"/>
</dbReference>
<keyword evidence="1" id="KW-0547">Nucleotide-binding</keyword>
<dbReference type="InterPro" id="IPR027417">
    <property type="entry name" value="P-loop_NTPase"/>
</dbReference>
<keyword evidence="4" id="KW-0067">ATP-binding</keyword>
<dbReference type="Gene3D" id="1.20.120.1080">
    <property type="match status" value="1"/>
</dbReference>
<evidence type="ECO:0000256" key="4">
    <source>
        <dbReference type="ARBA" id="ARBA00022840"/>
    </source>
</evidence>
<dbReference type="InterPro" id="IPR056329">
    <property type="entry name" value="CON_HrpB"/>
</dbReference>
<dbReference type="SMART" id="SM00847">
    <property type="entry name" value="HA2"/>
    <property type="match status" value="1"/>
</dbReference>
<dbReference type="PANTHER" id="PTHR43519:SF1">
    <property type="entry name" value="ATP-DEPENDENT RNA HELICASE HRPB"/>
    <property type="match status" value="1"/>
</dbReference>
<dbReference type="InterPro" id="IPR049614">
    <property type="entry name" value="HrpB_DEXH"/>
</dbReference>
<organism evidence="7 8">
    <name type="scientific">Alishewanella jeotgali KCTC 22429</name>
    <dbReference type="NCBI Taxonomy" id="1129374"/>
    <lineage>
        <taxon>Bacteria</taxon>
        <taxon>Pseudomonadati</taxon>
        <taxon>Pseudomonadota</taxon>
        <taxon>Gammaproteobacteria</taxon>
        <taxon>Alteromonadales</taxon>
        <taxon>Alteromonadaceae</taxon>
        <taxon>Alishewanella</taxon>
    </lineage>
</organism>
<dbReference type="CDD" id="cd18791">
    <property type="entry name" value="SF2_C_RHA"/>
    <property type="match status" value="1"/>
</dbReference>
<dbReference type="PIRSF" id="PIRSF005496">
    <property type="entry name" value="ATP_hel_hrpB"/>
    <property type="match status" value="1"/>
</dbReference>
<name>H3ZGW4_9ALTE</name>
<dbReference type="InterPro" id="IPR014001">
    <property type="entry name" value="Helicase_ATP-bd"/>
</dbReference>
<evidence type="ECO:0000259" key="5">
    <source>
        <dbReference type="PROSITE" id="PS51192"/>
    </source>
</evidence>
<dbReference type="Proteomes" id="UP000012046">
    <property type="component" value="Unassembled WGS sequence"/>
</dbReference>
<dbReference type="InterPro" id="IPR013689">
    <property type="entry name" value="RNA_helicase_ATP-dep_HrpB_C"/>
</dbReference>
<dbReference type="PROSITE" id="PS51194">
    <property type="entry name" value="HELICASE_CTER"/>
    <property type="match status" value="1"/>
</dbReference>
<proteinExistence type="predicted"/>
<evidence type="ECO:0000313" key="8">
    <source>
        <dbReference type="Proteomes" id="UP000012046"/>
    </source>
</evidence>
<dbReference type="FunFam" id="3.40.50.300:FF:002125">
    <property type="entry name" value="ATP-dependent helicase HrpB"/>
    <property type="match status" value="1"/>
</dbReference>
<sequence>MLPVVEILPKLCQILAQQNRVILSAPPGAGKSTYLPLYLLQQPQFAGKKILLLEPRRLAARSIAAYLAQQLGEPVGKTVGYQIRQDSQFSATTRLLIVTEGILTRKIQQDPLLSTVDLLIFDEFHERSLHADLGLALALEVQQLNEQLKLLVMSATLDCQALQQYLQAPLLQSDGRSYPVEIRYQPPTPVSKEPLALQAAKLALQAYRQHGGNLLVFLPGQAEIQQAAIWLQSQGLPPELRVWPLLGSLSLAQQQAAIAAPPAGQHKIVLATNLAETSLTIEGITVVVDSGQARRASYQARNGLTKLETVAISQAAAVQRAGRAGRLAAGICYRLDTPEQWQRRPAFEPPEIELAELTQLRLELAVWGCQPEALNWLTAPASGNLAAATALLQQLQVLDAKGQLSRYGRELYQFGTDIRLASMLQHARQLEKSTAGAGWLAALLAALLEDSRPATQDLYQQLALLQQRRPPFASLYPQAEQFARKLGVSKLTTLPLQLLPTLLLRAFPDRLAQRRGQGYLLANGCGAVLAPDDPLSGQALLVVSSSRDYQQQNRISQAVAITLDEVLADWPELSWQAYSGWDEQKQAFFSEQQLRFGQLILQRRPAQLQLDPQLRQQAWLDYLLRKGLQLLPFNDHCRQLQQRLALARTVDSSLPDLSDAALLTTLSVWLGPYLGELNKLTELQQLPLYNLLWQQLSYRQQQQLNEWLPEHWQTPAGSRVSIDYTLPGGPGFSVRVQEMYGQLVSPTVLAGQLALTLTLLSPGRQPLQITRDLASFWQQAWPEVKKEMKGRYPKHYWPDDPATALPTTKTKKAMQL</sequence>
<evidence type="ECO:0000256" key="3">
    <source>
        <dbReference type="ARBA" id="ARBA00022806"/>
    </source>
</evidence>
<dbReference type="SUPFAM" id="SSF52540">
    <property type="entry name" value="P-loop containing nucleoside triphosphate hydrolases"/>
    <property type="match status" value="1"/>
</dbReference>
<dbReference type="InterPro" id="IPR010225">
    <property type="entry name" value="HrpB"/>
</dbReference>
<dbReference type="Gene3D" id="3.40.50.300">
    <property type="entry name" value="P-loop containing nucleotide triphosphate hydrolases"/>
    <property type="match status" value="2"/>
</dbReference>
<dbReference type="Pfam" id="PF00271">
    <property type="entry name" value="Helicase_C"/>
    <property type="match status" value="1"/>
</dbReference>
<dbReference type="NCBIfam" id="TIGR01970">
    <property type="entry name" value="DEAH_box_HrpB"/>
    <property type="match status" value="1"/>
</dbReference>
<accession>H3ZGW4</accession>
<dbReference type="InterPro" id="IPR001650">
    <property type="entry name" value="Helicase_C-like"/>
</dbReference>
<feature type="domain" description="Helicase C-terminal" evidence="6">
    <location>
        <begin position="202"/>
        <end position="368"/>
    </location>
</feature>
<dbReference type="EMBL" id="AHTH01000045">
    <property type="protein sequence ID" value="EHR40104.1"/>
    <property type="molecule type" value="Genomic_DNA"/>
</dbReference>
<comment type="caution">
    <text evidence="7">The sequence shown here is derived from an EMBL/GenBank/DDBJ whole genome shotgun (WGS) entry which is preliminary data.</text>
</comment>
<dbReference type="STRING" id="1129374.AJE_13070"/>
<dbReference type="Pfam" id="PF24473">
    <property type="entry name" value="CON_HrpB"/>
    <property type="match status" value="1"/>
</dbReference>
<dbReference type="PROSITE" id="PS51192">
    <property type="entry name" value="HELICASE_ATP_BIND_1"/>
    <property type="match status" value="1"/>
</dbReference>
<keyword evidence="2" id="KW-0378">Hydrolase</keyword>
<dbReference type="GO" id="GO:0005524">
    <property type="term" value="F:ATP binding"/>
    <property type="evidence" value="ECO:0007669"/>
    <property type="project" value="UniProtKB-KW"/>
</dbReference>
<evidence type="ECO:0000256" key="2">
    <source>
        <dbReference type="ARBA" id="ARBA00022801"/>
    </source>
</evidence>
<dbReference type="InterPro" id="IPR007502">
    <property type="entry name" value="Helicase-assoc_dom"/>
</dbReference>
<dbReference type="GO" id="GO:0003676">
    <property type="term" value="F:nucleic acid binding"/>
    <property type="evidence" value="ECO:0007669"/>
    <property type="project" value="InterPro"/>
</dbReference>
<dbReference type="RefSeq" id="WP_008951259.1">
    <property type="nucleotide sequence ID" value="NZ_AHTH01000045.1"/>
</dbReference>
<keyword evidence="3 7" id="KW-0347">Helicase</keyword>
<dbReference type="GO" id="GO:0004386">
    <property type="term" value="F:helicase activity"/>
    <property type="evidence" value="ECO:0007669"/>
    <property type="project" value="UniProtKB-KW"/>
</dbReference>
<gene>
    <name evidence="7" type="ORF">AJE_13070</name>
</gene>
<dbReference type="PANTHER" id="PTHR43519">
    <property type="entry name" value="ATP-DEPENDENT RNA HELICASE HRPB"/>
    <property type="match status" value="1"/>
</dbReference>
<dbReference type="AlphaFoldDB" id="H3ZGW4"/>
<dbReference type="Pfam" id="PF08482">
    <property type="entry name" value="HrpB_C"/>
    <property type="match status" value="1"/>
</dbReference>
<dbReference type="InterPro" id="IPR011545">
    <property type="entry name" value="DEAD/DEAH_box_helicase_dom"/>
</dbReference>
<protein>
    <submittedName>
        <fullName evidence="7">ATP-dependent helicase HrpB</fullName>
    </submittedName>
</protein>
<dbReference type="Pfam" id="PF00270">
    <property type="entry name" value="DEAD"/>
    <property type="match status" value="1"/>
</dbReference>
<reference evidence="7 8" key="1">
    <citation type="journal article" date="2012" name="J. Bacteriol.">
        <title>Genome Sequence of Extracellular-Protease-Producing Alishewanella jeotgali Isolated from Traditional Korean Fermented Seafood.</title>
        <authorList>
            <person name="Jung J."/>
            <person name="Chun J."/>
            <person name="Park W."/>
        </authorList>
    </citation>
    <scope>NUCLEOTIDE SEQUENCE [LARGE SCALE GENOMIC DNA]</scope>
    <source>
        <strain evidence="7 8">KCTC 22429</strain>
    </source>
</reference>
<dbReference type="GO" id="GO:0016787">
    <property type="term" value="F:hydrolase activity"/>
    <property type="evidence" value="ECO:0007669"/>
    <property type="project" value="UniProtKB-KW"/>
</dbReference>
<dbReference type="SMART" id="SM00490">
    <property type="entry name" value="HELICc"/>
    <property type="match status" value="1"/>
</dbReference>